<dbReference type="EMBL" id="CP010904">
    <property type="protein sequence ID" value="AKJ65471.1"/>
    <property type="molecule type" value="Genomic_DNA"/>
</dbReference>
<dbReference type="AlphaFoldDB" id="A0A0G3EG82"/>
<accession>A0A0G3EG82</accession>
<dbReference type="RefSeq" id="WP_144413849.1">
    <property type="nucleotide sequence ID" value="NZ_CP010904.1"/>
</dbReference>
<sequence precursor="true">MSTKKHMMTAAAALLLSAPVVLAGEWVGYNATTIPAGADVMVSVPFSQDYALETTVDTKTATGVTVSDTLTAGDYADDYYIRMTSGTGEGLWTTISDNGTDGFTMENTNVLTHISAGDAFQVIPHHTVASLFPESHFGISYTNDVSLKFYNSATVGVDDAPSDTVSYDAFGGNWNTPATIVPPLTQMIIRNGSGEELTFACAGDVPQVKAAFIVAAGVEDDYHIGSGFPVDVTAASVSANTGRSLKLYDNGATGQNKPPAESVSYNAFTGDWNTPGKTLDEGEGFVLRTGSGEVGGLVTVQKPY</sequence>
<organism evidence="2 3">
    <name type="scientific">Kiritimatiella glycovorans</name>
    <dbReference type="NCBI Taxonomy" id="1307763"/>
    <lineage>
        <taxon>Bacteria</taxon>
        <taxon>Pseudomonadati</taxon>
        <taxon>Kiritimatiellota</taxon>
        <taxon>Kiritimatiellia</taxon>
        <taxon>Kiritimatiellales</taxon>
        <taxon>Kiritimatiellaceae</taxon>
        <taxon>Kiritimatiella</taxon>
    </lineage>
</organism>
<evidence type="ECO:0000313" key="2">
    <source>
        <dbReference type="EMBL" id="AKJ65471.1"/>
    </source>
</evidence>
<feature type="chain" id="PRO_5005183961" evidence="1">
    <location>
        <begin position="24"/>
        <end position="304"/>
    </location>
</feature>
<reference evidence="2 3" key="2">
    <citation type="journal article" date="2016" name="ISME J.">
        <title>Characterization of the first cultured representative of Verrucomicrobia subdivision 5 indicates the proposal of a novel phylum.</title>
        <authorList>
            <person name="Spring S."/>
            <person name="Bunk B."/>
            <person name="Sproer C."/>
            <person name="Schumann P."/>
            <person name="Rohde M."/>
            <person name="Tindall B.J."/>
            <person name="Klenk H.P."/>
        </authorList>
    </citation>
    <scope>NUCLEOTIDE SEQUENCE [LARGE SCALE GENOMIC DNA]</scope>
    <source>
        <strain evidence="2 3">L21-Fru-AB</strain>
    </source>
</reference>
<dbReference type="STRING" id="1307763.L21SP4_02244"/>
<evidence type="ECO:0000313" key="3">
    <source>
        <dbReference type="Proteomes" id="UP000035268"/>
    </source>
</evidence>
<feature type="signal peptide" evidence="1">
    <location>
        <begin position="1"/>
        <end position="23"/>
    </location>
</feature>
<dbReference type="NCBIfam" id="TIGR02597">
    <property type="entry name" value="TIGR02597 family protein"/>
    <property type="match status" value="1"/>
</dbReference>
<keyword evidence="1" id="KW-0732">Signal</keyword>
<dbReference type="PATRIC" id="fig|1609981.3.peg.2335"/>
<reference evidence="3" key="1">
    <citation type="submission" date="2015-02" db="EMBL/GenBank/DDBJ databases">
        <title>Description and complete genome sequence of the first cultured representative of the subdivision 5 of the Verrucomicrobia phylum.</title>
        <authorList>
            <person name="Spring S."/>
            <person name="Bunk B."/>
            <person name="Sproer C."/>
            <person name="Klenk H.-P."/>
        </authorList>
    </citation>
    <scope>NUCLEOTIDE SEQUENCE [LARGE SCALE GENOMIC DNA]</scope>
    <source>
        <strain evidence="3">L21-Fru-AB</strain>
    </source>
</reference>
<protein>
    <submittedName>
        <fullName evidence="2">Uncharacterized protein</fullName>
    </submittedName>
</protein>
<name>A0A0G3EG82_9BACT</name>
<gene>
    <name evidence="2" type="ORF">L21SP4_02244</name>
</gene>
<proteinExistence type="predicted"/>
<dbReference type="InterPro" id="IPR019837">
    <property type="entry name" value="CHP02597"/>
</dbReference>
<keyword evidence="3" id="KW-1185">Reference proteome</keyword>
<dbReference type="Proteomes" id="UP000035268">
    <property type="component" value="Chromosome"/>
</dbReference>
<dbReference type="KEGG" id="vbl:L21SP4_02244"/>
<evidence type="ECO:0000256" key="1">
    <source>
        <dbReference type="SAM" id="SignalP"/>
    </source>
</evidence>